<keyword evidence="2" id="KW-1185">Reference proteome</keyword>
<name>A0A1I0DER2_9FIRM</name>
<dbReference type="NCBIfam" id="TIGR02591">
    <property type="entry name" value="cas_Csh1"/>
    <property type="match status" value="1"/>
</dbReference>
<organism evidence="1 2">
    <name type="scientific">Natronincola peptidivorans</name>
    <dbReference type="NCBI Taxonomy" id="426128"/>
    <lineage>
        <taxon>Bacteria</taxon>
        <taxon>Bacillati</taxon>
        <taxon>Bacillota</taxon>
        <taxon>Clostridia</taxon>
        <taxon>Peptostreptococcales</taxon>
        <taxon>Natronincolaceae</taxon>
        <taxon>Natronincola</taxon>
    </lineage>
</organism>
<protein>
    <submittedName>
        <fullName evidence="1">CRISPR-associated protein Csh1</fullName>
    </submittedName>
</protein>
<sequence>MLSDVIGIFEKKYKQQGDKLIIDAYIPDDGEYIIIDPKQDGFQILDKVYIKKDKKIKEVDRSSSYFDFICNADYMSRYLESNKAIGDKNIHSNNYLTFFVKKENVHNGKITNEIIEEYYIKLKNPLIKYKTPKAKKLYISLEKKFGEPDGAQIEKIEAWIKDNIFNLVEPESKDKSYLKIFFKFDLETYKNESERYILANIYNSSEYNEMINSKIYGLPNDNMGLNSKKPYLENKSRKTTIPYLISEEEVLIQKKFFDYLANQVAVNRPNIYIQENNIASYENDKTPDKDFCGYYLRLKKGKEVEIHDFDTIGCYKTIISPLSLENVLQLEKSKIQYNTIHKLSTLKNVINEVFFSNYLTTNFFTDAKDIKIKDNALKRNLLLSRTTLFSWFYKGNDNNAWKIIKQSSLDLIKGSINKGYLLKAGDQFNLRCGLKKYFEGGDNMADILADIKNRLRTKIASKEGTESITSDREYYFAVGQLSNYFISLSKTKSKTHSLANPIINAKSDDKIKEELKKLYKKYNYTIKTASNRFNNLFAMVSSYIPEGKTMEDLIIAGYLHSNLIYEKSNKEESEDE</sequence>
<proteinExistence type="predicted"/>
<dbReference type="STRING" id="426128.SAMN05660297_01990"/>
<dbReference type="AlphaFoldDB" id="A0A1I0DER2"/>
<reference evidence="1 2" key="1">
    <citation type="submission" date="2016-10" db="EMBL/GenBank/DDBJ databases">
        <authorList>
            <person name="de Groot N.N."/>
        </authorList>
    </citation>
    <scope>NUCLEOTIDE SEQUENCE [LARGE SCALE GENOMIC DNA]</scope>
    <source>
        <strain evidence="1 2">DSM 18979</strain>
    </source>
</reference>
<gene>
    <name evidence="1" type="ORF">SAMN05660297_01990</name>
</gene>
<dbReference type="OrthoDB" id="1397020at2"/>
<dbReference type="Proteomes" id="UP000199568">
    <property type="component" value="Unassembled WGS sequence"/>
</dbReference>
<accession>A0A1I0DER2</accession>
<dbReference type="EMBL" id="FOHU01000007">
    <property type="protein sequence ID" value="SET30228.1"/>
    <property type="molecule type" value="Genomic_DNA"/>
</dbReference>
<evidence type="ECO:0000313" key="2">
    <source>
        <dbReference type="Proteomes" id="UP000199568"/>
    </source>
</evidence>
<evidence type="ECO:0000313" key="1">
    <source>
        <dbReference type="EMBL" id="SET30228.1"/>
    </source>
</evidence>
<dbReference type="InterPro" id="IPR013420">
    <property type="entry name" value="CRISPR-assoc_prot_Cas8b/Csh1_C"/>
</dbReference>
<dbReference type="RefSeq" id="WP_090443071.1">
    <property type="nucleotide sequence ID" value="NZ_FOHU01000007.1"/>
</dbReference>